<dbReference type="InterPro" id="IPR013087">
    <property type="entry name" value="Znf_C2H2_type"/>
</dbReference>
<keyword evidence="5" id="KW-0862">Zinc</keyword>
<dbReference type="GO" id="GO:0000978">
    <property type="term" value="F:RNA polymerase II cis-regulatory region sequence-specific DNA binding"/>
    <property type="evidence" value="ECO:0007669"/>
    <property type="project" value="TreeGrafter"/>
</dbReference>
<feature type="domain" description="C2H2-type" evidence="11">
    <location>
        <begin position="77"/>
        <end position="106"/>
    </location>
</feature>
<keyword evidence="2" id="KW-0479">Metal-binding</keyword>
<feature type="compositionally biased region" description="Basic and acidic residues" evidence="10">
    <location>
        <begin position="391"/>
        <end position="401"/>
    </location>
</feature>
<evidence type="ECO:0000259" key="11">
    <source>
        <dbReference type="PROSITE" id="PS50157"/>
    </source>
</evidence>
<dbReference type="Pfam" id="PF00096">
    <property type="entry name" value="zf-C2H2"/>
    <property type="match status" value="3"/>
</dbReference>
<feature type="domain" description="C2H2-type" evidence="11">
    <location>
        <begin position="343"/>
        <end position="372"/>
    </location>
</feature>
<evidence type="ECO:0000256" key="10">
    <source>
        <dbReference type="SAM" id="MobiDB-lite"/>
    </source>
</evidence>
<feature type="domain" description="C2H2-type" evidence="11">
    <location>
        <begin position="37"/>
        <end position="64"/>
    </location>
</feature>
<feature type="domain" description="C2H2-type" evidence="11">
    <location>
        <begin position="203"/>
        <end position="230"/>
    </location>
</feature>
<keyword evidence="3" id="KW-0677">Repeat</keyword>
<evidence type="ECO:0000256" key="8">
    <source>
        <dbReference type="ARBA" id="ARBA00023242"/>
    </source>
</evidence>
<evidence type="ECO:0000256" key="9">
    <source>
        <dbReference type="PROSITE-ProRule" id="PRU00042"/>
    </source>
</evidence>
<evidence type="ECO:0000256" key="6">
    <source>
        <dbReference type="ARBA" id="ARBA00023015"/>
    </source>
</evidence>
<dbReference type="GO" id="GO:0001227">
    <property type="term" value="F:DNA-binding transcription repressor activity, RNA polymerase II-specific"/>
    <property type="evidence" value="ECO:0007669"/>
    <property type="project" value="TreeGrafter"/>
</dbReference>
<dbReference type="Gene3D" id="3.30.160.60">
    <property type="entry name" value="Classic Zinc Finger"/>
    <property type="match status" value="5"/>
</dbReference>
<dbReference type="PANTHER" id="PTHR24399">
    <property type="entry name" value="ZINC FINGER AND BTB DOMAIN-CONTAINING"/>
    <property type="match status" value="1"/>
</dbReference>
<feature type="domain" description="C2H2-type" evidence="11">
    <location>
        <begin position="316"/>
        <end position="343"/>
    </location>
</feature>
<dbReference type="FunFam" id="3.30.160.60:FF:000303">
    <property type="entry name" value="Zinc finger protein 41"/>
    <property type="match status" value="1"/>
</dbReference>
<dbReference type="SMART" id="SM00355">
    <property type="entry name" value="ZnF_C2H2"/>
    <property type="match status" value="10"/>
</dbReference>
<dbReference type="Pfam" id="PF13894">
    <property type="entry name" value="zf-C2H2_4"/>
    <property type="match status" value="2"/>
</dbReference>
<reference evidence="12 13" key="1">
    <citation type="journal article" date="2021" name="Elife">
        <title>Chloroplast acquisition without the gene transfer in kleptoplastic sea slugs, Plakobranchus ocellatus.</title>
        <authorList>
            <person name="Maeda T."/>
            <person name="Takahashi S."/>
            <person name="Yoshida T."/>
            <person name="Shimamura S."/>
            <person name="Takaki Y."/>
            <person name="Nagai Y."/>
            <person name="Toyoda A."/>
            <person name="Suzuki Y."/>
            <person name="Arimoto A."/>
            <person name="Ishii H."/>
            <person name="Satoh N."/>
            <person name="Nishiyama T."/>
            <person name="Hasebe M."/>
            <person name="Maruyama T."/>
            <person name="Minagawa J."/>
            <person name="Obokata J."/>
            <person name="Shigenobu S."/>
        </authorList>
    </citation>
    <scope>NUCLEOTIDE SEQUENCE [LARGE SCALE GENOMIC DNA]</scope>
</reference>
<feature type="region of interest" description="Disordered" evidence="10">
    <location>
        <begin position="388"/>
        <end position="437"/>
    </location>
</feature>
<feature type="region of interest" description="Disordered" evidence="10">
    <location>
        <begin position="468"/>
        <end position="519"/>
    </location>
</feature>
<evidence type="ECO:0000256" key="3">
    <source>
        <dbReference type="ARBA" id="ARBA00022737"/>
    </source>
</evidence>
<organism evidence="12 13">
    <name type="scientific">Plakobranchus ocellatus</name>
    <dbReference type="NCBI Taxonomy" id="259542"/>
    <lineage>
        <taxon>Eukaryota</taxon>
        <taxon>Metazoa</taxon>
        <taxon>Spiralia</taxon>
        <taxon>Lophotrochozoa</taxon>
        <taxon>Mollusca</taxon>
        <taxon>Gastropoda</taxon>
        <taxon>Heterobranchia</taxon>
        <taxon>Euthyneura</taxon>
        <taxon>Panpulmonata</taxon>
        <taxon>Sacoglossa</taxon>
        <taxon>Placobranchoidea</taxon>
        <taxon>Plakobranchidae</taxon>
        <taxon>Plakobranchus</taxon>
    </lineage>
</organism>
<evidence type="ECO:0000313" key="13">
    <source>
        <dbReference type="Proteomes" id="UP000735302"/>
    </source>
</evidence>
<accession>A0AAV4ANA1</accession>
<feature type="compositionally biased region" description="Basic and acidic residues" evidence="10">
    <location>
        <begin position="187"/>
        <end position="196"/>
    </location>
</feature>
<evidence type="ECO:0000256" key="5">
    <source>
        <dbReference type="ARBA" id="ARBA00022833"/>
    </source>
</evidence>
<feature type="domain" description="C2H2-type" evidence="11">
    <location>
        <begin position="107"/>
        <end position="136"/>
    </location>
</feature>
<evidence type="ECO:0000256" key="4">
    <source>
        <dbReference type="ARBA" id="ARBA00022771"/>
    </source>
</evidence>
<keyword evidence="4 9" id="KW-0863">Zinc-finger</keyword>
<evidence type="ECO:0000256" key="7">
    <source>
        <dbReference type="ARBA" id="ARBA00023163"/>
    </source>
</evidence>
<gene>
    <name evidence="12" type="ORF">PoB_003454300</name>
</gene>
<evidence type="ECO:0000256" key="1">
    <source>
        <dbReference type="ARBA" id="ARBA00004123"/>
    </source>
</evidence>
<dbReference type="Proteomes" id="UP000735302">
    <property type="component" value="Unassembled WGS sequence"/>
</dbReference>
<feature type="compositionally biased region" description="Low complexity" evidence="10">
    <location>
        <begin position="496"/>
        <end position="508"/>
    </location>
</feature>
<keyword evidence="8" id="KW-0539">Nucleus</keyword>
<dbReference type="SUPFAM" id="SSF57667">
    <property type="entry name" value="beta-beta-alpha zinc fingers"/>
    <property type="match status" value="6"/>
</dbReference>
<feature type="domain" description="C2H2-type" evidence="11">
    <location>
        <begin position="258"/>
        <end position="281"/>
    </location>
</feature>
<keyword evidence="6" id="KW-0805">Transcription regulation</keyword>
<proteinExistence type="predicted"/>
<protein>
    <submittedName>
        <fullName evidence="12">Zinc finger protein 62 homolog</fullName>
    </submittedName>
</protein>
<keyword evidence="7" id="KW-0804">Transcription</keyword>
<keyword evidence="13" id="KW-1185">Reference proteome</keyword>
<dbReference type="PROSITE" id="PS00028">
    <property type="entry name" value="ZINC_FINGER_C2H2_1"/>
    <property type="match status" value="9"/>
</dbReference>
<feature type="region of interest" description="Disordered" evidence="10">
    <location>
        <begin position="169"/>
        <end position="196"/>
    </location>
</feature>
<dbReference type="PROSITE" id="PS50157">
    <property type="entry name" value="ZINC_FINGER_C2H2_2"/>
    <property type="match status" value="8"/>
</dbReference>
<dbReference type="EMBL" id="BLXT01003938">
    <property type="protein sequence ID" value="GFO08038.1"/>
    <property type="molecule type" value="Genomic_DNA"/>
</dbReference>
<dbReference type="AlphaFoldDB" id="A0AAV4ANA1"/>
<comment type="caution">
    <text evidence="12">The sequence shown here is derived from an EMBL/GenBank/DDBJ whole genome shotgun (WGS) entry which is preliminary data.</text>
</comment>
<sequence length="681" mass="75751">MKCPWPNCDNWLTETGQLRPHFIAHSRALQAAVHSNYVCEVCQLAFSSRWGLMIHKRMHGDEAAAVAKPTLPRLAKFSCEEPGCPATFCDQKGFFDHFLYHYTKKPCVCDEMGCNQSFTNLITLSRHTKLHFDGKYQCPWEGCKKLFASPFIVKRHVYRHIVGHIRAAPSAPSSHSVSDVNPPMEPAQEHRDGGSVEQRDWPLSCSQCFMVFRQESNLASHMEYHSEKSEHVCPVCGKKGKHNHTKAPPVEIRPRKVHACDQCGASYATVSGLKFHQLQKHKIGKWPFKCSYCDKGFVSSREMQRHIPSHTKEKPFVCDICGASFASHTGHRAHMRKHTGQKYMCEIEGCGKIYTTAVSLRGHMAQHAGFSKTCAYCGKTYKNPYGHKCKASREGKKKLSSELKSAQDQAPQQPQSGESSGTTLHLLQPPRHHLPLKDHLHSDHLQLQQEYQHHIQQQQVLGMVQPHQIPQQQLQHQQQQLQPHYVPSSGGSFSNTPTSLPSLLPSLTQQGSMLPSSSASSIRQSQMILMAPQMLTSTSGNNNGLAFMTVPHSGNSSVSLQRHPQQHLNMLNTLSHLQPQVQASTASLSAVPPSAPLPHINLLPQGVVTVPPHNSGLSIQHQQQQSQNHLNSSISSTTVAVPEGVALQPLQRGSNGDATTSTTGQGEYVYNNYVVFWEGQM</sequence>
<dbReference type="GO" id="GO:0008270">
    <property type="term" value="F:zinc ion binding"/>
    <property type="evidence" value="ECO:0007669"/>
    <property type="project" value="UniProtKB-KW"/>
</dbReference>
<evidence type="ECO:0000313" key="12">
    <source>
        <dbReference type="EMBL" id="GFO08038.1"/>
    </source>
</evidence>
<dbReference type="GO" id="GO:0005654">
    <property type="term" value="C:nucleoplasm"/>
    <property type="evidence" value="ECO:0007669"/>
    <property type="project" value="TreeGrafter"/>
</dbReference>
<feature type="compositionally biased region" description="Low complexity" evidence="10">
    <location>
        <begin position="402"/>
        <end position="416"/>
    </location>
</feature>
<name>A0AAV4ANA1_9GAST</name>
<feature type="compositionally biased region" description="Low complexity" evidence="10">
    <location>
        <begin position="468"/>
        <end position="484"/>
    </location>
</feature>
<comment type="subcellular location">
    <subcellularLocation>
        <location evidence="1">Nucleus</location>
    </subcellularLocation>
</comment>
<dbReference type="InterPro" id="IPR036236">
    <property type="entry name" value="Znf_C2H2_sf"/>
</dbReference>
<feature type="domain" description="C2H2-type" evidence="11">
    <location>
        <begin position="288"/>
        <end position="315"/>
    </location>
</feature>
<dbReference type="PANTHER" id="PTHR24399:SF23">
    <property type="entry name" value="C2H2-TYPE DOMAIN-CONTAINING PROTEIN"/>
    <property type="match status" value="1"/>
</dbReference>
<evidence type="ECO:0000256" key="2">
    <source>
        <dbReference type="ARBA" id="ARBA00022723"/>
    </source>
</evidence>